<dbReference type="CDD" id="cd11304">
    <property type="entry name" value="Cadherin_repeat"/>
    <property type="match status" value="2"/>
</dbReference>
<dbReference type="InterPro" id="IPR015919">
    <property type="entry name" value="Cadherin-like_sf"/>
</dbReference>
<dbReference type="PANTHER" id="PTHR24026">
    <property type="entry name" value="FAT ATYPICAL CADHERIN-RELATED"/>
    <property type="match status" value="1"/>
</dbReference>
<dbReference type="Proteomes" id="UP000270924">
    <property type="component" value="Unassembled WGS sequence"/>
</dbReference>
<evidence type="ECO:0000256" key="1">
    <source>
        <dbReference type="ARBA" id="ARBA00004370"/>
    </source>
</evidence>
<dbReference type="GO" id="GO:0007156">
    <property type="term" value="P:homophilic cell adhesion via plasma membrane adhesion molecules"/>
    <property type="evidence" value="ECO:0007669"/>
    <property type="project" value="InterPro"/>
</dbReference>
<comment type="subcellular location">
    <subcellularLocation>
        <location evidence="1">Membrane</location>
    </subcellularLocation>
</comment>
<protein>
    <recommendedName>
        <fullName evidence="8">Cadherin domain-containing protein</fullName>
    </recommendedName>
</protein>
<keyword evidence="10" id="KW-1185">Reference proteome</keyword>
<evidence type="ECO:0000256" key="5">
    <source>
        <dbReference type="ARBA" id="ARBA00022989"/>
    </source>
</evidence>
<dbReference type="PRINTS" id="PR00205">
    <property type="entry name" value="CADHERIN"/>
</dbReference>
<dbReference type="OrthoDB" id="6079678at2759"/>
<dbReference type="InterPro" id="IPR002126">
    <property type="entry name" value="Cadherin-like_dom"/>
</dbReference>
<evidence type="ECO:0000256" key="7">
    <source>
        <dbReference type="PROSITE-ProRule" id="PRU00043"/>
    </source>
</evidence>
<dbReference type="SUPFAM" id="SSF49313">
    <property type="entry name" value="Cadherin-like"/>
    <property type="match status" value="2"/>
</dbReference>
<evidence type="ECO:0000256" key="2">
    <source>
        <dbReference type="ARBA" id="ARBA00022692"/>
    </source>
</evidence>
<evidence type="ECO:0000313" key="9">
    <source>
        <dbReference type="EMBL" id="VDM15554.1"/>
    </source>
</evidence>
<reference evidence="9 10" key="1">
    <citation type="submission" date="2018-11" db="EMBL/GenBank/DDBJ databases">
        <authorList>
            <consortium name="Pathogen Informatics"/>
        </authorList>
    </citation>
    <scope>NUCLEOTIDE SEQUENCE [LARGE SCALE GENOMIC DNA]</scope>
</reference>
<feature type="domain" description="Cadherin" evidence="8">
    <location>
        <begin position="1"/>
        <end position="73"/>
    </location>
</feature>
<feature type="domain" description="Cadherin" evidence="8">
    <location>
        <begin position="74"/>
        <end position="187"/>
    </location>
</feature>
<dbReference type="PROSITE" id="PS00232">
    <property type="entry name" value="CADHERIN_1"/>
    <property type="match status" value="1"/>
</dbReference>
<evidence type="ECO:0000259" key="8">
    <source>
        <dbReference type="PROSITE" id="PS50268"/>
    </source>
</evidence>
<evidence type="ECO:0000256" key="3">
    <source>
        <dbReference type="ARBA" id="ARBA00022737"/>
    </source>
</evidence>
<dbReference type="Pfam" id="PF00028">
    <property type="entry name" value="Cadherin"/>
    <property type="match status" value="1"/>
</dbReference>
<evidence type="ECO:0000256" key="6">
    <source>
        <dbReference type="ARBA" id="ARBA00023136"/>
    </source>
</evidence>
<keyword evidence="5" id="KW-1133">Transmembrane helix</keyword>
<dbReference type="InterPro" id="IPR020894">
    <property type="entry name" value="Cadherin_CS"/>
</dbReference>
<dbReference type="PROSITE" id="PS50268">
    <property type="entry name" value="CADHERIN_2"/>
    <property type="match status" value="2"/>
</dbReference>
<organism evidence="9 10">
    <name type="scientific">Wuchereria bancrofti</name>
    <dbReference type="NCBI Taxonomy" id="6293"/>
    <lineage>
        <taxon>Eukaryota</taxon>
        <taxon>Metazoa</taxon>
        <taxon>Ecdysozoa</taxon>
        <taxon>Nematoda</taxon>
        <taxon>Chromadorea</taxon>
        <taxon>Rhabditida</taxon>
        <taxon>Spirurina</taxon>
        <taxon>Spiruromorpha</taxon>
        <taxon>Filarioidea</taxon>
        <taxon>Onchocercidae</taxon>
        <taxon>Wuchereria</taxon>
    </lineage>
</organism>
<dbReference type="PANTHER" id="PTHR24026:SF127">
    <property type="entry name" value="CADHERIN-RELATED HMR-1"/>
    <property type="match status" value="1"/>
</dbReference>
<dbReference type="Gene3D" id="2.60.40.60">
    <property type="entry name" value="Cadherins"/>
    <property type="match status" value="2"/>
</dbReference>
<evidence type="ECO:0000313" key="10">
    <source>
        <dbReference type="Proteomes" id="UP000270924"/>
    </source>
</evidence>
<dbReference type="AlphaFoldDB" id="A0A3P7EGE1"/>
<dbReference type="OMA" id="WQINDEC"/>
<evidence type="ECO:0000256" key="4">
    <source>
        <dbReference type="ARBA" id="ARBA00022837"/>
    </source>
</evidence>
<feature type="non-terminal residue" evidence="9">
    <location>
        <position position="1"/>
    </location>
</feature>
<dbReference type="GO" id="GO:0005886">
    <property type="term" value="C:plasma membrane"/>
    <property type="evidence" value="ECO:0007669"/>
    <property type="project" value="InterPro"/>
</dbReference>
<sequence length="235" mass="26673">YSLYYSQSESRKPFIINPETGELRPSPFVRFDREQKAQEEVTVKATDKGERPLIGFCQFTVQVLDINDNAPQFDRSFYETSISRNVDIGYLVITVFADDADAPQNARITYSLAEDTSAGKEHHKDFEFFQIINENSGEISLAKQIPSYKDRFIFNVIADDNGIPFAQRSAVQVVVNVHEKQQSAPQWQINDECKTTVTVDEDIPINSVLFRCLAIPGDGPKSPISYKLVHLIKLF</sequence>
<gene>
    <name evidence="9" type="ORF">WBA_LOCUS8939</name>
</gene>
<dbReference type="SMART" id="SM00112">
    <property type="entry name" value="CA"/>
    <property type="match status" value="2"/>
</dbReference>
<name>A0A3P7EGE1_WUCBA</name>
<dbReference type="GO" id="GO:0005509">
    <property type="term" value="F:calcium ion binding"/>
    <property type="evidence" value="ECO:0007669"/>
    <property type="project" value="UniProtKB-UniRule"/>
</dbReference>
<proteinExistence type="predicted"/>
<dbReference type="InParanoid" id="A0A3P7EGE1"/>
<keyword evidence="4 7" id="KW-0106">Calcium</keyword>
<keyword evidence="3" id="KW-0677">Repeat</keyword>
<keyword evidence="6" id="KW-0472">Membrane</keyword>
<keyword evidence="2" id="KW-0812">Transmembrane</keyword>
<accession>A0A3P7EGE1</accession>
<dbReference type="EMBL" id="UYWW01008066">
    <property type="protein sequence ID" value="VDM15554.1"/>
    <property type="molecule type" value="Genomic_DNA"/>
</dbReference>